<organism evidence="1 2">
    <name type="scientific">Streptomyces phage BRock</name>
    <dbReference type="NCBI Taxonomy" id="1913591"/>
    <lineage>
        <taxon>Viruses</taxon>
        <taxon>Duplodnaviria</taxon>
        <taxon>Heunggongvirae</taxon>
        <taxon>Uroviricota</taxon>
        <taxon>Caudoviricetes</taxon>
        <taxon>Borockvirus</taxon>
        <taxon>Borockvirus brock</taxon>
    </lineage>
</organism>
<dbReference type="GeneID" id="55601416"/>
<dbReference type="Pfam" id="PF19474">
    <property type="entry name" value="DUF6011"/>
    <property type="match status" value="1"/>
</dbReference>
<evidence type="ECO:0000313" key="2">
    <source>
        <dbReference type="Proteomes" id="UP000224898"/>
    </source>
</evidence>
<dbReference type="EMBL" id="KX925554">
    <property type="protein sequence ID" value="APC46264.1"/>
    <property type="molecule type" value="Genomic_DNA"/>
</dbReference>
<protein>
    <submittedName>
        <fullName evidence="1">Uncharacterized protein</fullName>
    </submittedName>
</protein>
<reference evidence="1 2" key="1">
    <citation type="submission" date="2016-09" db="EMBL/GenBank/DDBJ databases">
        <title>Complete Genome Sequence of Streptomyces 5a phage BRock.</title>
        <authorList>
            <person name="Crossman A."/>
            <person name="Baron S."/>
            <person name="Jamdagni P."/>
            <person name="Khatri P."/>
            <person name="Sharma D."/>
            <person name="Pandey M."/>
            <person name="Goyal S."/>
            <person name="Kumar S."/>
            <person name="Phogat A."/>
            <person name="Chawla G."/>
            <person name="Pasricha M."/>
            <person name="Gupta K."/>
            <person name="Bazzad D."/>
            <person name="Aggarwal V."/>
            <person name="Poughat A."/>
            <person name="Singh K."/>
            <person name="Rana P."/>
            <person name="Gautam R."/>
            <person name="Sharma V."/>
            <person name="Tyagi D."/>
            <person name="Shahi A."/>
            <person name="Jangra N."/>
            <person name="Malik M."/>
            <person name="Sidhu P.K."/>
            <person name="Malik S."/>
            <person name="Ghalyan Y."/>
            <person name="Sharma S.S."/>
            <person name="Malik A."/>
            <person name="Chuttani R."/>
            <person name="Bamal N."/>
            <person name="Bhadula D."/>
            <person name="Batra A."/>
            <person name="Temple L."/>
            <person name="Nehra K."/>
        </authorList>
    </citation>
    <scope>NUCLEOTIDE SEQUENCE [LARGE SCALE GENOMIC DNA]</scope>
</reference>
<evidence type="ECO:0000313" key="1">
    <source>
        <dbReference type="EMBL" id="APC46264.1"/>
    </source>
</evidence>
<name>A0A1J0GVR0_9CAUD</name>
<proteinExistence type="predicted"/>
<accession>A0A1J0GVR0</accession>
<dbReference type="RefSeq" id="YP_009831727.1">
    <property type="nucleotide sequence ID" value="NC_048650.1"/>
</dbReference>
<dbReference type="InterPro" id="IPR046053">
    <property type="entry name" value="DUF6011"/>
</dbReference>
<dbReference type="KEGG" id="vg:55601416"/>
<dbReference type="Proteomes" id="UP000224898">
    <property type="component" value="Segment"/>
</dbReference>
<sequence length="333" mass="36566">MAITKAARKGGMVAHIMRDDVTSLCGRVMVVIPGGEGKRLCKSCARINGMVVTTEEFVFTDAEWEFIKTPRDAFSMFMVRDVLDDYAKTGDNDPRRIAIYNAIVEHHTMAATEIVVTNAPGGNRGGDGMVNRNSKSAAKRTGATENQRAALLRQGAFIDSLFAQLFEIQGTENPNPNVTVDGYTTEYFDGMTRATIDKEFKTNSALIDRLKLEIGKAKSEARKVESVTEKANVIEDGYYVYGDTFACVKFNRAGTRQYATVWDDECKSWEYDSRESAKVKSGILAGDVKRVTPEDAKRFGDLYGTCMKCSRTLTKPESIAAGIGPVCAGGMGW</sequence>
<keyword evidence="2" id="KW-1185">Reference proteome</keyword>